<sequence length="294" mass="32742">MKPISAVYRDRIMQMMGKARLDTVVTEQNVYQQANKNVLPYIDGILDELILPGSGVDGAEHLRDLLTKAKEGHSCLLLVEHYSNFDLPALSYLIRKELPDGEELADAIVAIAGLKLNESNPVVTAFTEAYTRIVIYPSRSLQGLDPEKDRAEIIRSNAINRAAMKALNEVKVSGKLILVFPAGTRFRPWDPASKRGVREIDSYIKSFEYFCPVAINGEVLRIQQGDMAEDLVTQDVVRITVGPVTSCTEFREQARAEAEAAGVEDKKQATVDKIMDLLEKMHQEAEARRPKAAE</sequence>
<keyword evidence="2" id="KW-0012">Acyltransferase</keyword>
<dbReference type="SMART" id="SM00563">
    <property type="entry name" value="PlsC"/>
    <property type="match status" value="1"/>
</dbReference>
<keyword evidence="2" id="KW-0808">Transferase</keyword>
<dbReference type="Gene3D" id="3.40.1130.10">
    <property type="entry name" value="Glycerol-3-phosphate (1)-acyltransferase"/>
    <property type="match status" value="1"/>
</dbReference>
<dbReference type="EMBL" id="DSVL01000364">
    <property type="protein sequence ID" value="HFH30171.1"/>
    <property type="molecule type" value="Genomic_DNA"/>
</dbReference>
<dbReference type="InterPro" id="IPR002123">
    <property type="entry name" value="Plipid/glycerol_acylTrfase"/>
</dbReference>
<dbReference type="AlphaFoldDB" id="A0A7C3E837"/>
<evidence type="ECO:0000259" key="1">
    <source>
        <dbReference type="SMART" id="SM00563"/>
    </source>
</evidence>
<feature type="domain" description="Phospholipid/glycerol acyltransferase" evidence="1">
    <location>
        <begin position="75"/>
        <end position="218"/>
    </location>
</feature>
<name>A0A7C3E837_9SPIR</name>
<proteinExistence type="predicted"/>
<reference evidence="2" key="1">
    <citation type="journal article" date="2020" name="mSystems">
        <title>Genome- and Community-Level Interaction Insights into Carbon Utilization and Element Cycling Functions of Hydrothermarchaeota in Hydrothermal Sediment.</title>
        <authorList>
            <person name="Zhou Z."/>
            <person name="Liu Y."/>
            <person name="Xu W."/>
            <person name="Pan J."/>
            <person name="Luo Z.H."/>
            <person name="Li M."/>
        </authorList>
    </citation>
    <scope>NUCLEOTIDE SEQUENCE [LARGE SCALE GENOMIC DNA]</scope>
    <source>
        <strain evidence="2">SpSt-503</strain>
    </source>
</reference>
<dbReference type="SUPFAM" id="SSF69593">
    <property type="entry name" value="Glycerol-3-phosphate (1)-acyltransferase"/>
    <property type="match status" value="1"/>
</dbReference>
<protein>
    <submittedName>
        <fullName evidence="2">1-acyl-sn-glycerol-3-phosphate acyltransferase</fullName>
    </submittedName>
</protein>
<accession>A0A7C3E837</accession>
<organism evidence="2">
    <name type="scientific">Gracilinema caldarium</name>
    <dbReference type="NCBI Taxonomy" id="215591"/>
    <lineage>
        <taxon>Bacteria</taxon>
        <taxon>Pseudomonadati</taxon>
        <taxon>Spirochaetota</taxon>
        <taxon>Spirochaetia</taxon>
        <taxon>Spirochaetales</taxon>
        <taxon>Breznakiellaceae</taxon>
        <taxon>Gracilinema</taxon>
    </lineage>
</organism>
<dbReference type="RefSeq" id="WP_304242970.1">
    <property type="nucleotide sequence ID" value="NZ_JAJUIP010000077.1"/>
</dbReference>
<comment type="caution">
    <text evidence="2">The sequence shown here is derived from an EMBL/GenBank/DDBJ whole genome shotgun (WGS) entry which is preliminary data.</text>
</comment>
<dbReference type="Pfam" id="PF01553">
    <property type="entry name" value="Acyltransferase"/>
    <property type="match status" value="1"/>
</dbReference>
<gene>
    <name evidence="2" type="ORF">ENS59_11815</name>
</gene>
<dbReference type="GO" id="GO:0016746">
    <property type="term" value="F:acyltransferase activity"/>
    <property type="evidence" value="ECO:0007669"/>
    <property type="project" value="UniProtKB-KW"/>
</dbReference>
<evidence type="ECO:0000313" key="2">
    <source>
        <dbReference type="EMBL" id="HFH30171.1"/>
    </source>
</evidence>